<name>A0ACB9JZH0_9ASTR</name>
<reference evidence="2" key="1">
    <citation type="journal article" date="2022" name="Mol. Ecol. Resour.">
        <title>The genomes of chicory, endive, great burdock and yacon provide insights into Asteraceae palaeo-polyploidization history and plant inulin production.</title>
        <authorList>
            <person name="Fan W."/>
            <person name="Wang S."/>
            <person name="Wang H."/>
            <person name="Wang A."/>
            <person name="Jiang F."/>
            <person name="Liu H."/>
            <person name="Zhao H."/>
            <person name="Xu D."/>
            <person name="Zhang Y."/>
        </authorList>
    </citation>
    <scope>NUCLEOTIDE SEQUENCE [LARGE SCALE GENOMIC DNA]</scope>
    <source>
        <strain evidence="2">cv. Yunnan</strain>
    </source>
</reference>
<gene>
    <name evidence="1" type="ORF">L1987_06921</name>
</gene>
<comment type="caution">
    <text evidence="1">The sequence shown here is derived from an EMBL/GenBank/DDBJ whole genome shotgun (WGS) entry which is preliminary data.</text>
</comment>
<organism evidence="1 2">
    <name type="scientific">Smallanthus sonchifolius</name>
    <dbReference type="NCBI Taxonomy" id="185202"/>
    <lineage>
        <taxon>Eukaryota</taxon>
        <taxon>Viridiplantae</taxon>
        <taxon>Streptophyta</taxon>
        <taxon>Embryophyta</taxon>
        <taxon>Tracheophyta</taxon>
        <taxon>Spermatophyta</taxon>
        <taxon>Magnoliopsida</taxon>
        <taxon>eudicotyledons</taxon>
        <taxon>Gunneridae</taxon>
        <taxon>Pentapetalae</taxon>
        <taxon>asterids</taxon>
        <taxon>campanulids</taxon>
        <taxon>Asterales</taxon>
        <taxon>Asteraceae</taxon>
        <taxon>Asteroideae</taxon>
        <taxon>Heliantheae alliance</taxon>
        <taxon>Millerieae</taxon>
        <taxon>Smallanthus</taxon>
    </lineage>
</organism>
<evidence type="ECO:0000313" key="1">
    <source>
        <dbReference type="EMBL" id="KAI3825434.1"/>
    </source>
</evidence>
<reference evidence="1 2" key="2">
    <citation type="journal article" date="2022" name="Mol. Ecol. Resour.">
        <title>The genomes of chicory, endive, great burdock and yacon provide insights into Asteraceae paleo-polyploidization history and plant inulin production.</title>
        <authorList>
            <person name="Fan W."/>
            <person name="Wang S."/>
            <person name="Wang H."/>
            <person name="Wang A."/>
            <person name="Jiang F."/>
            <person name="Liu H."/>
            <person name="Zhao H."/>
            <person name="Xu D."/>
            <person name="Zhang Y."/>
        </authorList>
    </citation>
    <scope>NUCLEOTIDE SEQUENCE [LARGE SCALE GENOMIC DNA]</scope>
    <source>
        <strain evidence="2">cv. Yunnan</strain>
        <tissue evidence="1">Leaves</tissue>
    </source>
</reference>
<protein>
    <submittedName>
        <fullName evidence="1">Uncharacterized protein</fullName>
    </submittedName>
</protein>
<keyword evidence="2" id="KW-1185">Reference proteome</keyword>
<evidence type="ECO:0000313" key="2">
    <source>
        <dbReference type="Proteomes" id="UP001056120"/>
    </source>
</evidence>
<dbReference type="EMBL" id="CM042019">
    <property type="protein sequence ID" value="KAI3825434.1"/>
    <property type="molecule type" value="Genomic_DNA"/>
</dbReference>
<sequence length="140" mass="16313">MKQLRMRWKVRAMKQDDEIEMELTLDFEPMHILQIVIPDFDPTQHSTRRSFASIFTVGLCRKALKKKRRRRRLKKGLLIQSAGDVVDVNRTTRRISINGMEFSVHPAERFSVTSMAADEEFVELSWKLMAAGEVYGEIDV</sequence>
<dbReference type="Proteomes" id="UP001056120">
    <property type="component" value="Linkage Group LG02"/>
</dbReference>
<proteinExistence type="predicted"/>
<accession>A0ACB9JZH0</accession>